<sequence>MAAATTNMFDLEVKVNHGSLNHAEPDTKRTILTCITCKSTCTCVCTSYCTISCF</sequence>
<organism evidence="1 2">
    <name type="scientific">Bacillus rhizoplanae</name>
    <dbReference type="NCBI Taxonomy" id="2880966"/>
    <lineage>
        <taxon>Bacteria</taxon>
        <taxon>Bacillati</taxon>
        <taxon>Bacillota</taxon>
        <taxon>Bacilli</taxon>
        <taxon>Bacillales</taxon>
        <taxon>Bacillaceae</taxon>
        <taxon>Bacillus</taxon>
    </lineage>
</organism>
<evidence type="ECO:0000313" key="2">
    <source>
        <dbReference type="Proteomes" id="UP000789423"/>
    </source>
</evidence>
<dbReference type="Proteomes" id="UP000789423">
    <property type="component" value="Unassembled WGS sequence"/>
</dbReference>
<evidence type="ECO:0008006" key="3">
    <source>
        <dbReference type="Google" id="ProtNLM"/>
    </source>
</evidence>
<gene>
    <name evidence="1" type="ORF">BACCIP111899_04029</name>
</gene>
<accession>A0ABM8YG38</accession>
<protein>
    <recommendedName>
        <fullName evidence="3">Lantibiotic</fullName>
    </recommendedName>
</protein>
<dbReference type="EMBL" id="CAKJTI010000039">
    <property type="protein sequence ID" value="CAG9614796.1"/>
    <property type="molecule type" value="Genomic_DNA"/>
</dbReference>
<keyword evidence="2" id="KW-1185">Reference proteome</keyword>
<proteinExistence type="predicted"/>
<dbReference type="RefSeq" id="WP_230576733.1">
    <property type="nucleotide sequence ID" value="NZ_CAKJTI010000039.1"/>
</dbReference>
<name>A0ABM8YG38_9BACI</name>
<reference evidence="1 2" key="1">
    <citation type="submission" date="2021-10" db="EMBL/GenBank/DDBJ databases">
        <authorList>
            <person name="Criscuolo A."/>
        </authorList>
    </citation>
    <scope>NUCLEOTIDE SEQUENCE [LARGE SCALE GENOMIC DNA]</scope>
    <source>
        <strain evidence="2">CIP 111899</strain>
    </source>
</reference>
<evidence type="ECO:0000313" key="1">
    <source>
        <dbReference type="EMBL" id="CAG9614796.1"/>
    </source>
</evidence>
<comment type="caution">
    <text evidence="1">The sequence shown here is derived from an EMBL/GenBank/DDBJ whole genome shotgun (WGS) entry which is preliminary data.</text>
</comment>
<dbReference type="NCBIfam" id="NF038155">
    <property type="entry name" value="lanthi_I_FDLD"/>
    <property type="match status" value="1"/>
</dbReference>